<comment type="catalytic activity">
    <reaction evidence="3">
        <text>L-lysyl-[alpha-tubulin] + acetyl-CoA = N(6)-acetyl-L-lysyl-[alpha-tubulin] + CoA + H(+)</text>
        <dbReference type="Rhea" id="RHEA:15277"/>
        <dbReference type="Rhea" id="RHEA-COMP:11278"/>
        <dbReference type="Rhea" id="RHEA-COMP:11279"/>
        <dbReference type="ChEBI" id="CHEBI:15378"/>
        <dbReference type="ChEBI" id="CHEBI:29969"/>
        <dbReference type="ChEBI" id="CHEBI:57287"/>
        <dbReference type="ChEBI" id="CHEBI:57288"/>
        <dbReference type="ChEBI" id="CHEBI:61930"/>
        <dbReference type="EC" id="2.3.1.108"/>
    </reaction>
</comment>
<dbReference type="GO" id="GO:0070507">
    <property type="term" value="P:regulation of microtubule cytoskeleton organization"/>
    <property type="evidence" value="ECO:0007669"/>
    <property type="project" value="UniProtKB-UniRule"/>
</dbReference>
<organism evidence="6">
    <name type="scientific">Trypanosoma congolense (strain IL3000)</name>
    <dbReference type="NCBI Taxonomy" id="1068625"/>
    <lineage>
        <taxon>Eukaryota</taxon>
        <taxon>Discoba</taxon>
        <taxon>Euglenozoa</taxon>
        <taxon>Kinetoplastea</taxon>
        <taxon>Metakinetoplastina</taxon>
        <taxon>Trypanosomatida</taxon>
        <taxon>Trypanosomatidae</taxon>
        <taxon>Trypanosoma</taxon>
        <taxon>Nannomonas</taxon>
    </lineage>
</organism>
<dbReference type="HAMAP" id="MF_03130">
    <property type="entry name" value="mec17"/>
    <property type="match status" value="1"/>
</dbReference>
<dbReference type="PROSITE" id="PS51730">
    <property type="entry name" value="GNAT_ATAT"/>
    <property type="match status" value="1"/>
</dbReference>
<evidence type="ECO:0000256" key="3">
    <source>
        <dbReference type="HAMAP-Rule" id="MF_03130"/>
    </source>
</evidence>
<proteinExistence type="inferred from homology"/>
<dbReference type="EMBL" id="HE575316">
    <property type="protein sequence ID" value="CCC89642.1"/>
    <property type="molecule type" value="Genomic_DNA"/>
</dbReference>
<dbReference type="GO" id="GO:0019799">
    <property type="term" value="F:tubulin N-acetyltransferase activity"/>
    <property type="evidence" value="ECO:0007669"/>
    <property type="project" value="UniProtKB-UniRule"/>
</dbReference>
<dbReference type="PANTHER" id="PTHR12327:SF0">
    <property type="entry name" value="ALPHA-TUBULIN N-ACETYLTRANSFERASE 1"/>
    <property type="match status" value="1"/>
</dbReference>
<feature type="region of interest" description="Disordered" evidence="4">
    <location>
        <begin position="226"/>
        <end position="246"/>
    </location>
</feature>
<keyword evidence="2 3" id="KW-0012">Acyltransferase</keyword>
<evidence type="ECO:0000259" key="5">
    <source>
        <dbReference type="PROSITE" id="PS51730"/>
    </source>
</evidence>
<dbReference type="InterPro" id="IPR038746">
    <property type="entry name" value="Atat"/>
</dbReference>
<reference evidence="6" key="1">
    <citation type="journal article" date="2012" name="Proc. Natl. Acad. Sci. U.S.A.">
        <title>Antigenic diversity is generated by distinct evolutionary mechanisms in African trypanosome species.</title>
        <authorList>
            <person name="Jackson A.P."/>
            <person name="Berry A."/>
            <person name="Aslett M."/>
            <person name="Allison H.C."/>
            <person name="Burton P."/>
            <person name="Vavrova-Anderson J."/>
            <person name="Brown R."/>
            <person name="Browne H."/>
            <person name="Corton N."/>
            <person name="Hauser H."/>
            <person name="Gamble J."/>
            <person name="Gilderthorp R."/>
            <person name="Marcello L."/>
            <person name="McQuillan J."/>
            <person name="Otto T.D."/>
            <person name="Quail M.A."/>
            <person name="Sanders M.J."/>
            <person name="van Tonder A."/>
            <person name="Ginger M.L."/>
            <person name="Field M.C."/>
            <person name="Barry J.D."/>
            <person name="Hertz-Fowler C."/>
            <person name="Berriman M."/>
        </authorList>
    </citation>
    <scope>NUCLEOTIDE SEQUENCE</scope>
    <source>
        <strain evidence="6">IL3000</strain>
    </source>
</reference>
<dbReference type="AlphaFoldDB" id="G0UJT7"/>
<evidence type="ECO:0000256" key="1">
    <source>
        <dbReference type="ARBA" id="ARBA00022679"/>
    </source>
</evidence>
<feature type="binding site" evidence="3">
    <location>
        <begin position="155"/>
        <end position="164"/>
    </location>
    <ligand>
        <name>acetyl-CoA</name>
        <dbReference type="ChEBI" id="CHEBI:57288"/>
    </ligand>
</feature>
<dbReference type="Pfam" id="PF05301">
    <property type="entry name" value="Acetyltransf_16"/>
    <property type="match status" value="1"/>
</dbReference>
<feature type="region of interest" description="Disordered" evidence="4">
    <location>
        <begin position="315"/>
        <end position="344"/>
    </location>
</feature>
<evidence type="ECO:0000256" key="4">
    <source>
        <dbReference type="SAM" id="MobiDB-lite"/>
    </source>
</evidence>
<evidence type="ECO:0000313" key="6">
    <source>
        <dbReference type="EMBL" id="CCC89642.1"/>
    </source>
</evidence>
<comment type="similarity">
    <text evidence="3">Belongs to the acetyltransferase ATAT1 family.</text>
</comment>
<name>G0UJT7_TRYCI</name>
<dbReference type="EC" id="2.3.1.108" evidence="3"/>
<dbReference type="PANTHER" id="PTHR12327">
    <property type="entry name" value="ALPHA-TUBULIN N-ACETYLTRANSFERASE 1"/>
    <property type="match status" value="1"/>
</dbReference>
<feature type="site" description="Crucial for catalytic activity" evidence="3">
    <location>
        <position position="58"/>
    </location>
</feature>
<gene>
    <name evidence="6" type="ORF">TCIL3000_3_620</name>
</gene>
<protein>
    <recommendedName>
        <fullName evidence="3">Alpha-tubulin N-acetyltransferase</fullName>
        <shortName evidence="3">Alpha-TAT</shortName>
        <shortName evidence="3">TAT</shortName>
        <ecNumber evidence="3">2.3.1.108</ecNumber>
    </recommendedName>
    <alternativeName>
        <fullName evidence="3">Acetyltransferase mec-17 homolog</fullName>
    </alternativeName>
</protein>
<feature type="binding site" evidence="3">
    <location>
        <begin position="119"/>
        <end position="132"/>
    </location>
    <ligand>
        <name>acetyl-CoA</name>
        <dbReference type="ChEBI" id="CHEBI:57288"/>
    </ligand>
</feature>
<comment type="function">
    <text evidence="3">Specifically acetylates 'Lys-40' in alpha-tubulin on the lumenal side of microtubules. Promotes microtubule destabilization and accelerates microtubule dynamics; this activity may be independent of acetylation activity. Acetylates alpha-tubulin with a slow enzymatic rate, due to a catalytic site that is not optimized for acetyl transfer. Enters the microtubule through each end and diffuses quickly throughout the lumen of microtubules. Acetylates only long/old microtubules because of its slow acetylation rate since it does not have time to act on dynamically unstable microtubules before the enzyme is released.</text>
</comment>
<evidence type="ECO:0000256" key="2">
    <source>
        <dbReference type="ARBA" id="ARBA00023315"/>
    </source>
</evidence>
<feature type="domain" description="N-acetyltransferase" evidence="5">
    <location>
        <begin position="1"/>
        <end position="185"/>
    </location>
</feature>
<dbReference type="GO" id="GO:0005874">
    <property type="term" value="C:microtubule"/>
    <property type="evidence" value="ECO:0007669"/>
    <property type="project" value="InterPro"/>
</dbReference>
<sequence length="344" mass="38213">MQFTFCDDTLPQVDLPDGVTRWNADSLEEERRLKNGDGHADRIVQTINVLGKRSKEAQSLNAVLTSAPRLRENRDARLYLLCHGGKGVGILKVGVKKLFVVPPSHAGLVEIDPVCVLDFFVDTATQRRGFGKILFEYMLASERLTAGDVAIDRPSVKFLAFLRKHYGLVDYTPQSNNFVVFHEYFENRQSRRGNGGGHRTSTLCGVNEPQQARTVNAPDRPWGLRSQFGKEVPAPSTHSFPISGITPMMGQRVETTTTSTFGAQRHQSQQYPLYAAGKRTPYELQYERYLRSQHTGQGGTTSLDGVNIPRSSAEVRANEYGPARRTSPTRSGVPYNIINGSMGP</sequence>
<dbReference type="FunFam" id="3.40.630.30:FF:000166">
    <property type="entry name" value="Alpha-tubulin N-acetyltransferase"/>
    <property type="match status" value="1"/>
</dbReference>
<keyword evidence="1 3" id="KW-0808">Transferase</keyword>
<dbReference type="InterPro" id="IPR007965">
    <property type="entry name" value="GNAT_ATAT"/>
</dbReference>
<dbReference type="VEuPathDB" id="TriTrypDB:TcIL3000_3_620"/>
<dbReference type="Gene3D" id="3.40.630.30">
    <property type="match status" value="1"/>
</dbReference>
<accession>G0UJT7</accession>